<keyword evidence="3 6" id="KW-0812">Transmembrane</keyword>
<dbReference type="InterPro" id="IPR051311">
    <property type="entry name" value="DedA_domain"/>
</dbReference>
<feature type="domain" description="VTT" evidence="7">
    <location>
        <begin position="29"/>
        <end position="150"/>
    </location>
</feature>
<organism evidence="8 9">
    <name type="scientific">Candidatus Sungbacteria bacterium RIFCSPHIGHO2_02_FULL_49_12</name>
    <dbReference type="NCBI Taxonomy" id="1802271"/>
    <lineage>
        <taxon>Bacteria</taxon>
        <taxon>Candidatus Sungiibacteriota</taxon>
    </lineage>
</organism>
<name>A0A1G2KR06_9BACT</name>
<sequence>MTSTALIHLLLTYRYVILFPLVAVEGPLATMAVGFLVSLHLMNPIIALPIIVAGDVASDVFYYFVGRFGSEWAWGRWIINRFRFSSHESRIIESFSRHGGRYLLIGKLTHALGAFFLIGAGFAKMRLGKFIWYNTLGTIIKSSALLYLGYLAGAAYARFNTYLEYGSMAVTLFVILLVLGFLYFSDKIVHAYEKRHENDIQR</sequence>
<evidence type="ECO:0000256" key="1">
    <source>
        <dbReference type="ARBA" id="ARBA00004651"/>
    </source>
</evidence>
<feature type="transmembrane region" description="Helical" evidence="6">
    <location>
        <begin position="15"/>
        <end position="39"/>
    </location>
</feature>
<protein>
    <recommendedName>
        <fullName evidence="7">VTT domain-containing protein</fullName>
    </recommendedName>
</protein>
<feature type="transmembrane region" description="Helical" evidence="6">
    <location>
        <begin position="165"/>
        <end position="185"/>
    </location>
</feature>
<keyword evidence="4 6" id="KW-1133">Transmembrane helix</keyword>
<keyword evidence="5 6" id="KW-0472">Membrane</keyword>
<dbReference type="STRING" id="1802271.A3C11_01390"/>
<dbReference type="GO" id="GO:0005886">
    <property type="term" value="C:plasma membrane"/>
    <property type="evidence" value="ECO:0007669"/>
    <property type="project" value="UniProtKB-SubCell"/>
</dbReference>
<evidence type="ECO:0000256" key="6">
    <source>
        <dbReference type="SAM" id="Phobius"/>
    </source>
</evidence>
<dbReference type="Pfam" id="PF09335">
    <property type="entry name" value="VTT_dom"/>
    <property type="match status" value="1"/>
</dbReference>
<evidence type="ECO:0000259" key="7">
    <source>
        <dbReference type="Pfam" id="PF09335"/>
    </source>
</evidence>
<keyword evidence="2" id="KW-1003">Cell membrane</keyword>
<gene>
    <name evidence="8" type="ORF">A3C11_01390</name>
</gene>
<dbReference type="PANTHER" id="PTHR42709:SF6">
    <property type="entry name" value="UNDECAPRENYL PHOSPHATE TRANSPORTER A"/>
    <property type="match status" value="1"/>
</dbReference>
<dbReference type="Proteomes" id="UP000177362">
    <property type="component" value="Unassembled WGS sequence"/>
</dbReference>
<dbReference type="AlphaFoldDB" id="A0A1G2KR06"/>
<dbReference type="InterPro" id="IPR032816">
    <property type="entry name" value="VTT_dom"/>
</dbReference>
<evidence type="ECO:0000256" key="2">
    <source>
        <dbReference type="ARBA" id="ARBA00022475"/>
    </source>
</evidence>
<dbReference type="EMBL" id="MHQJ01000007">
    <property type="protein sequence ID" value="OHA01793.1"/>
    <property type="molecule type" value="Genomic_DNA"/>
</dbReference>
<reference evidence="8 9" key="1">
    <citation type="journal article" date="2016" name="Nat. Commun.">
        <title>Thousands of microbial genomes shed light on interconnected biogeochemical processes in an aquifer system.</title>
        <authorList>
            <person name="Anantharaman K."/>
            <person name="Brown C.T."/>
            <person name="Hug L.A."/>
            <person name="Sharon I."/>
            <person name="Castelle C.J."/>
            <person name="Probst A.J."/>
            <person name="Thomas B.C."/>
            <person name="Singh A."/>
            <person name="Wilkins M.J."/>
            <person name="Karaoz U."/>
            <person name="Brodie E.L."/>
            <person name="Williams K.H."/>
            <person name="Hubbard S.S."/>
            <person name="Banfield J.F."/>
        </authorList>
    </citation>
    <scope>NUCLEOTIDE SEQUENCE [LARGE SCALE GENOMIC DNA]</scope>
</reference>
<evidence type="ECO:0000256" key="3">
    <source>
        <dbReference type="ARBA" id="ARBA00022692"/>
    </source>
</evidence>
<feature type="transmembrane region" description="Helical" evidence="6">
    <location>
        <begin position="46"/>
        <end position="65"/>
    </location>
</feature>
<accession>A0A1G2KR06</accession>
<evidence type="ECO:0000313" key="8">
    <source>
        <dbReference type="EMBL" id="OHA01793.1"/>
    </source>
</evidence>
<evidence type="ECO:0000256" key="5">
    <source>
        <dbReference type="ARBA" id="ARBA00023136"/>
    </source>
</evidence>
<proteinExistence type="predicted"/>
<evidence type="ECO:0000256" key="4">
    <source>
        <dbReference type="ARBA" id="ARBA00022989"/>
    </source>
</evidence>
<evidence type="ECO:0000313" key="9">
    <source>
        <dbReference type="Proteomes" id="UP000177362"/>
    </source>
</evidence>
<feature type="transmembrane region" description="Helical" evidence="6">
    <location>
        <begin position="130"/>
        <end position="153"/>
    </location>
</feature>
<dbReference type="PANTHER" id="PTHR42709">
    <property type="entry name" value="ALKALINE PHOSPHATASE LIKE PROTEIN"/>
    <property type="match status" value="1"/>
</dbReference>
<comment type="subcellular location">
    <subcellularLocation>
        <location evidence="1">Cell membrane</location>
        <topology evidence="1">Multi-pass membrane protein</topology>
    </subcellularLocation>
</comment>
<comment type="caution">
    <text evidence="8">The sequence shown here is derived from an EMBL/GenBank/DDBJ whole genome shotgun (WGS) entry which is preliminary data.</text>
</comment>
<feature type="transmembrane region" description="Helical" evidence="6">
    <location>
        <begin position="102"/>
        <end position="123"/>
    </location>
</feature>